<dbReference type="AlphaFoldDB" id="A9ELN3"/>
<sequence>MQKERPAPSFLASSLHYQLGRNQLTLGSNMGYTAMLRCGGVSSPKSMMPGNETPHGPS</sequence>
<name>A9ELN3_9GAMM</name>
<proteinExistence type="predicted"/>
<comment type="caution">
    <text evidence="1">The sequence shown here is derived from an EMBL/GenBank/DDBJ whole genome shotgun (WGS) entry which is preliminary data.</text>
</comment>
<dbReference type="EMBL" id="ABIC01000041">
    <property type="protein sequence ID" value="EDP99389.1"/>
    <property type="molecule type" value="Genomic_DNA"/>
</dbReference>
<keyword evidence="2" id="KW-1185">Reference proteome</keyword>
<accession>A9ELN3</accession>
<evidence type="ECO:0000313" key="1">
    <source>
        <dbReference type="EMBL" id="EDP99389.1"/>
    </source>
</evidence>
<protein>
    <submittedName>
        <fullName evidence="1">Uncharacterized protein</fullName>
    </submittedName>
</protein>
<dbReference type="Proteomes" id="UP000005839">
    <property type="component" value="Unassembled WGS sequence"/>
</dbReference>
<organism evidence="1 2">
    <name type="scientific">Shewanella benthica KT99</name>
    <dbReference type="NCBI Taxonomy" id="314608"/>
    <lineage>
        <taxon>Bacteria</taxon>
        <taxon>Pseudomonadati</taxon>
        <taxon>Pseudomonadota</taxon>
        <taxon>Gammaproteobacteria</taxon>
        <taxon>Alteromonadales</taxon>
        <taxon>Shewanellaceae</taxon>
        <taxon>Shewanella</taxon>
    </lineage>
</organism>
<reference evidence="1 2" key="1">
    <citation type="submission" date="2007-10" db="EMBL/GenBank/DDBJ databases">
        <authorList>
            <person name="Yayanos A."/>
            <person name="Ferriera S."/>
            <person name="Johnson J."/>
            <person name="Kravitz S."/>
            <person name="Halpern A."/>
            <person name="Remington K."/>
            <person name="Beeson K."/>
            <person name="Tran B."/>
            <person name="Rogers Y.-H."/>
            <person name="Friedman R."/>
            <person name="Venter J.C."/>
        </authorList>
    </citation>
    <scope>NUCLEOTIDE SEQUENCE [LARGE SCALE GENOMIC DNA]</scope>
    <source>
        <strain evidence="1 2">KT99</strain>
    </source>
</reference>
<gene>
    <name evidence="1" type="ORF">KT99_00620</name>
</gene>
<evidence type="ECO:0000313" key="2">
    <source>
        <dbReference type="Proteomes" id="UP000005839"/>
    </source>
</evidence>